<feature type="region of interest" description="Disordered" evidence="2">
    <location>
        <begin position="82"/>
        <end position="120"/>
    </location>
</feature>
<proteinExistence type="predicted"/>
<dbReference type="Pfam" id="PF09849">
    <property type="entry name" value="DUF2076"/>
    <property type="match status" value="1"/>
</dbReference>
<organism evidence="3 4">
    <name type="scientific">Falsigemmobacter intermedius</name>
    <dbReference type="NCBI Taxonomy" id="1553448"/>
    <lineage>
        <taxon>Bacteria</taxon>
        <taxon>Pseudomonadati</taxon>
        <taxon>Pseudomonadota</taxon>
        <taxon>Alphaproteobacteria</taxon>
        <taxon>Rhodobacterales</taxon>
        <taxon>Paracoccaceae</taxon>
        <taxon>Falsigemmobacter</taxon>
    </lineage>
</organism>
<feature type="compositionally biased region" description="Acidic residues" evidence="2">
    <location>
        <begin position="173"/>
        <end position="188"/>
    </location>
</feature>
<evidence type="ECO:0000313" key="4">
    <source>
        <dbReference type="Proteomes" id="UP000287168"/>
    </source>
</evidence>
<keyword evidence="1" id="KW-0175">Coiled coil</keyword>
<reference evidence="3 4" key="1">
    <citation type="journal article" date="2015" name="Int. J. Syst. Evol. Microbiol.">
        <title>Gemmobacter intermedius sp. nov., isolated from a white stork (Ciconia ciconia).</title>
        <authorList>
            <person name="Kampfer P."/>
            <person name="Jerzak L."/>
            <person name="Wilharm G."/>
            <person name="Golke J."/>
            <person name="Busse H.J."/>
            <person name="Glaeser S.P."/>
        </authorList>
    </citation>
    <scope>NUCLEOTIDE SEQUENCE [LARGE SCALE GENOMIC DNA]</scope>
    <source>
        <strain evidence="3 4">119/4</strain>
    </source>
</reference>
<dbReference type="Proteomes" id="UP000287168">
    <property type="component" value="Unassembled WGS sequence"/>
</dbReference>
<feature type="coiled-coil region" evidence="1">
    <location>
        <begin position="52"/>
        <end position="79"/>
    </location>
</feature>
<dbReference type="AlphaFoldDB" id="A0A3S3VRF7"/>
<evidence type="ECO:0000256" key="2">
    <source>
        <dbReference type="SAM" id="MobiDB-lite"/>
    </source>
</evidence>
<evidence type="ECO:0000313" key="3">
    <source>
        <dbReference type="EMBL" id="RWY40961.1"/>
    </source>
</evidence>
<feature type="compositionally biased region" description="Pro residues" evidence="2">
    <location>
        <begin position="105"/>
        <end position="114"/>
    </location>
</feature>
<feature type="compositionally biased region" description="Gly residues" evidence="2">
    <location>
        <begin position="90"/>
        <end position="100"/>
    </location>
</feature>
<dbReference type="OrthoDB" id="122910at2"/>
<protein>
    <submittedName>
        <fullName evidence="3">DUF2076 domain-containing protein</fullName>
    </submittedName>
</protein>
<feature type="compositionally biased region" description="Low complexity" evidence="2">
    <location>
        <begin position="158"/>
        <end position="172"/>
    </location>
</feature>
<dbReference type="EMBL" id="SBLC01000013">
    <property type="protein sequence ID" value="RWY40961.1"/>
    <property type="molecule type" value="Genomic_DNA"/>
</dbReference>
<name>A0A3S3VRF7_9RHOB</name>
<sequence length="188" mass="19633">MDQNDRRAIEGLFDRLNQTAQTHAQRDAEAESFIAGQIARQPGTPYYMAQTIVMQDYALQNAQARLEQLEAELEAARHQAAAPGTQPAGGLFGRLFGGGAQPAPRSRPPRPMAAPQPMMSQPPQGGGFLAGAAQTAMGVAGGVLLGNAIGSMFGGGAAEAAPAPVDAPAEPVQDFEEDAGYEGEDEWE</sequence>
<evidence type="ECO:0000256" key="1">
    <source>
        <dbReference type="SAM" id="Coils"/>
    </source>
</evidence>
<dbReference type="RefSeq" id="WP_128489030.1">
    <property type="nucleotide sequence ID" value="NZ_JBHLXB010000003.1"/>
</dbReference>
<dbReference type="InterPro" id="IPR018648">
    <property type="entry name" value="DUF2076"/>
</dbReference>
<accession>A0A3S3VRF7</accession>
<keyword evidence="4" id="KW-1185">Reference proteome</keyword>
<comment type="caution">
    <text evidence="3">The sequence shown here is derived from an EMBL/GenBank/DDBJ whole genome shotgun (WGS) entry which is preliminary data.</text>
</comment>
<feature type="region of interest" description="Disordered" evidence="2">
    <location>
        <begin position="155"/>
        <end position="188"/>
    </location>
</feature>
<gene>
    <name evidence="3" type="ORF">EP867_10760</name>
</gene>